<keyword evidence="6 8" id="KW-1133">Transmembrane helix</keyword>
<protein>
    <submittedName>
        <fullName evidence="9">Ribose transport system permease protein RbsC</fullName>
    </submittedName>
</protein>
<evidence type="ECO:0000256" key="1">
    <source>
        <dbReference type="ARBA" id="ARBA00004651"/>
    </source>
</evidence>
<dbReference type="AlphaFoldDB" id="A0A2T0BHA0"/>
<dbReference type="EMBL" id="PVXQ01000008">
    <property type="protein sequence ID" value="PRR83280.1"/>
    <property type="molecule type" value="Genomic_DNA"/>
</dbReference>
<evidence type="ECO:0000313" key="10">
    <source>
        <dbReference type="Proteomes" id="UP000239471"/>
    </source>
</evidence>
<keyword evidence="5 8" id="KW-0812">Transmembrane</keyword>
<sequence length="329" mass="34372">MMLNKTMTNSTEKNKSKINMNNVFDKLGVLIALIILVVVMSIFAPNFLTTSNLFGVLQQIAVIGIISVGMTFVILLGGIDLSVGSTVAFTGLVIGLAMRAGIPVVISLLIGIAIGAVIGCLNGFLIAKVKLQPFVATLGTMTMVRGLAYTITNGQPVYQLPDFFKNMAGFIGPIPKPVVVMIIAFALGVYTLKYTKFGRYMFAIGGNKVASKLSGINVTKYEVLVYVTSGVCCAVAAILLTARMGSAVATAADGYELDAIAAVAIGGTSMTGGRGSIVGTLIGVLIIGVIANGLNLLNVQQGPQRFVKGAIIIFAVMLEVIKKKKRGAN</sequence>
<feature type="transmembrane region" description="Helical" evidence="8">
    <location>
        <begin position="23"/>
        <end position="44"/>
    </location>
</feature>
<evidence type="ECO:0000313" key="9">
    <source>
        <dbReference type="EMBL" id="PRR83280.1"/>
    </source>
</evidence>
<comment type="caution">
    <text evidence="9">The sequence shown here is derived from an EMBL/GenBank/DDBJ whole genome shotgun (WGS) entry which is preliminary data.</text>
</comment>
<feature type="transmembrane region" description="Helical" evidence="8">
    <location>
        <begin position="108"/>
        <end position="127"/>
    </location>
</feature>
<dbReference type="PANTHER" id="PTHR32196:SF21">
    <property type="entry name" value="ABC TRANSPORTER PERMEASE PROTEIN YPHD-RELATED"/>
    <property type="match status" value="1"/>
</dbReference>
<feature type="transmembrane region" description="Helical" evidence="8">
    <location>
        <begin position="277"/>
        <end position="297"/>
    </location>
</feature>
<dbReference type="RefSeq" id="WP_242980570.1">
    <property type="nucleotide sequence ID" value="NZ_PVXQ01000008.1"/>
</dbReference>
<feature type="transmembrane region" description="Helical" evidence="8">
    <location>
        <begin position="171"/>
        <end position="192"/>
    </location>
</feature>
<feature type="transmembrane region" description="Helical" evidence="8">
    <location>
        <begin position="134"/>
        <end position="151"/>
    </location>
</feature>
<evidence type="ECO:0000256" key="8">
    <source>
        <dbReference type="SAM" id="Phobius"/>
    </source>
</evidence>
<dbReference type="GO" id="GO:0022857">
    <property type="term" value="F:transmembrane transporter activity"/>
    <property type="evidence" value="ECO:0007669"/>
    <property type="project" value="InterPro"/>
</dbReference>
<evidence type="ECO:0000256" key="5">
    <source>
        <dbReference type="ARBA" id="ARBA00022692"/>
    </source>
</evidence>
<feature type="transmembrane region" description="Helical" evidence="8">
    <location>
        <begin position="56"/>
        <end position="76"/>
    </location>
</feature>
<organism evidence="9 10">
    <name type="scientific">Clostridium vincentii</name>
    <dbReference type="NCBI Taxonomy" id="52704"/>
    <lineage>
        <taxon>Bacteria</taxon>
        <taxon>Bacillati</taxon>
        <taxon>Bacillota</taxon>
        <taxon>Clostridia</taxon>
        <taxon>Eubacteriales</taxon>
        <taxon>Clostridiaceae</taxon>
        <taxon>Clostridium</taxon>
    </lineage>
</organism>
<evidence type="ECO:0000256" key="4">
    <source>
        <dbReference type="ARBA" id="ARBA00022519"/>
    </source>
</evidence>
<gene>
    <name evidence="9" type="primary">rbsC_1</name>
    <name evidence="9" type="ORF">CLVI_10790</name>
</gene>
<keyword evidence="10" id="KW-1185">Reference proteome</keyword>
<proteinExistence type="predicted"/>
<evidence type="ECO:0000256" key="6">
    <source>
        <dbReference type="ARBA" id="ARBA00022989"/>
    </source>
</evidence>
<evidence type="ECO:0000256" key="7">
    <source>
        <dbReference type="ARBA" id="ARBA00023136"/>
    </source>
</evidence>
<dbReference type="Pfam" id="PF02653">
    <property type="entry name" value="BPD_transp_2"/>
    <property type="match status" value="1"/>
</dbReference>
<feature type="transmembrane region" description="Helical" evidence="8">
    <location>
        <begin position="83"/>
        <end position="102"/>
    </location>
</feature>
<comment type="subcellular location">
    <subcellularLocation>
        <location evidence="1">Cell membrane</location>
        <topology evidence="1">Multi-pass membrane protein</topology>
    </subcellularLocation>
</comment>
<accession>A0A2T0BHA0</accession>
<keyword evidence="7 8" id="KW-0472">Membrane</keyword>
<dbReference type="CDD" id="cd06579">
    <property type="entry name" value="TM_PBP1_transp_AraH_like"/>
    <property type="match status" value="1"/>
</dbReference>
<dbReference type="PANTHER" id="PTHR32196">
    <property type="entry name" value="ABC TRANSPORTER PERMEASE PROTEIN YPHD-RELATED-RELATED"/>
    <property type="match status" value="1"/>
</dbReference>
<dbReference type="InterPro" id="IPR001851">
    <property type="entry name" value="ABC_transp_permease"/>
</dbReference>
<evidence type="ECO:0000256" key="2">
    <source>
        <dbReference type="ARBA" id="ARBA00022448"/>
    </source>
</evidence>
<evidence type="ECO:0000256" key="3">
    <source>
        <dbReference type="ARBA" id="ARBA00022475"/>
    </source>
</evidence>
<reference evidence="9 10" key="1">
    <citation type="submission" date="2018-03" db="EMBL/GenBank/DDBJ databases">
        <title>Genome sequence of Clostridium vincentii DSM 10228.</title>
        <authorList>
            <person name="Poehlein A."/>
            <person name="Daniel R."/>
        </authorList>
    </citation>
    <scope>NUCLEOTIDE SEQUENCE [LARGE SCALE GENOMIC DNA]</scope>
    <source>
        <strain evidence="9 10">DSM 10228</strain>
    </source>
</reference>
<keyword evidence="2" id="KW-0813">Transport</keyword>
<keyword evidence="3" id="KW-1003">Cell membrane</keyword>
<name>A0A2T0BHA0_9CLOT</name>
<keyword evidence="4" id="KW-0997">Cell inner membrane</keyword>
<dbReference type="Proteomes" id="UP000239471">
    <property type="component" value="Unassembled WGS sequence"/>
</dbReference>
<dbReference type="GO" id="GO:0005886">
    <property type="term" value="C:plasma membrane"/>
    <property type="evidence" value="ECO:0007669"/>
    <property type="project" value="UniProtKB-SubCell"/>
</dbReference>